<evidence type="ECO:0000313" key="2">
    <source>
        <dbReference type="Proteomes" id="UP000012960"/>
    </source>
</evidence>
<sequence>MAVEVEDDVFFADLAKQIALLIMDDEEEFPVHCHQLPVQEF</sequence>
<name>A0A804KK91_MUSAM</name>
<dbReference type="PANTHER" id="PTHR34956">
    <property type="entry name" value="OS05G0397300 PROTEIN"/>
    <property type="match status" value="1"/>
</dbReference>
<proteinExistence type="predicted"/>
<accession>A0A804KK91</accession>
<dbReference type="OrthoDB" id="1081388at2759"/>
<dbReference type="Proteomes" id="UP000012960">
    <property type="component" value="Unplaced"/>
</dbReference>
<reference evidence="1" key="1">
    <citation type="submission" date="2021-05" db="UniProtKB">
        <authorList>
            <consortium name="EnsemblPlants"/>
        </authorList>
    </citation>
    <scope>IDENTIFICATION</scope>
    <source>
        <strain evidence="1">subsp. malaccensis</strain>
    </source>
</reference>
<protein>
    <submittedName>
        <fullName evidence="1">Uncharacterized protein</fullName>
    </submittedName>
</protein>
<evidence type="ECO:0000313" key="1">
    <source>
        <dbReference type="EnsemblPlants" id="Ma09_p16510.1"/>
    </source>
</evidence>
<dbReference type="PANTHER" id="PTHR34956:SF2">
    <property type="entry name" value="OS05G0397300 PROTEIN"/>
    <property type="match status" value="1"/>
</dbReference>
<dbReference type="AlphaFoldDB" id="A0A804KK91"/>
<keyword evidence="2" id="KW-1185">Reference proteome</keyword>
<organism evidence="1 2">
    <name type="scientific">Musa acuminata subsp. malaccensis</name>
    <name type="common">Wild banana</name>
    <name type="synonym">Musa malaccensis</name>
    <dbReference type="NCBI Taxonomy" id="214687"/>
    <lineage>
        <taxon>Eukaryota</taxon>
        <taxon>Viridiplantae</taxon>
        <taxon>Streptophyta</taxon>
        <taxon>Embryophyta</taxon>
        <taxon>Tracheophyta</taxon>
        <taxon>Spermatophyta</taxon>
        <taxon>Magnoliopsida</taxon>
        <taxon>Liliopsida</taxon>
        <taxon>Zingiberales</taxon>
        <taxon>Musaceae</taxon>
        <taxon>Musa</taxon>
    </lineage>
</organism>
<dbReference type="EnsemblPlants" id="Ma09_t16510.1">
    <property type="protein sequence ID" value="Ma09_p16510.1"/>
    <property type="gene ID" value="Ma09_g16510"/>
</dbReference>
<dbReference type="Gramene" id="Ma09_t16510.1">
    <property type="protein sequence ID" value="Ma09_p16510.1"/>
    <property type="gene ID" value="Ma09_g16510"/>
</dbReference>